<evidence type="ECO:0000256" key="7">
    <source>
        <dbReference type="ARBA" id="ARBA00023004"/>
    </source>
</evidence>
<evidence type="ECO:0000256" key="15">
    <source>
        <dbReference type="SAM" id="SignalP"/>
    </source>
</evidence>
<reference evidence="18" key="1">
    <citation type="submission" date="2022-08" db="EMBL/GenBank/DDBJ databases">
        <authorList>
            <person name="Vandamme P."/>
            <person name="Hettiarachchi A."/>
            <person name="Peeters C."/>
            <person name="Cnockaert M."/>
            <person name="Carlier A."/>
        </authorList>
    </citation>
    <scope>NUCLEOTIDE SEQUENCE</scope>
    <source>
        <strain evidence="18">LMG 31809</strain>
    </source>
</reference>
<evidence type="ECO:0000256" key="1">
    <source>
        <dbReference type="ARBA" id="ARBA00004571"/>
    </source>
</evidence>
<dbReference type="Gene3D" id="2.40.170.20">
    <property type="entry name" value="TonB-dependent receptor, beta-barrel domain"/>
    <property type="match status" value="1"/>
</dbReference>
<dbReference type="PANTHER" id="PTHR32552:SF81">
    <property type="entry name" value="TONB-DEPENDENT OUTER MEMBRANE RECEPTOR"/>
    <property type="match status" value="1"/>
</dbReference>
<dbReference type="AlphaFoldDB" id="A0A9X3Z8N6"/>
<protein>
    <submittedName>
        <fullName evidence="18">TonB-dependent receptor</fullName>
    </submittedName>
</protein>
<feature type="short sequence motif" description="TonB C-terminal box" evidence="13">
    <location>
        <begin position="745"/>
        <end position="762"/>
    </location>
</feature>
<feature type="signal peptide" evidence="15">
    <location>
        <begin position="1"/>
        <end position="30"/>
    </location>
</feature>
<comment type="caution">
    <text evidence="18">The sequence shown here is derived from an EMBL/GenBank/DDBJ whole genome shotgun (WGS) entry which is preliminary data.</text>
</comment>
<gene>
    <name evidence="18" type="ORF">NYP16_13925</name>
</gene>
<evidence type="ECO:0000256" key="14">
    <source>
        <dbReference type="RuleBase" id="RU003357"/>
    </source>
</evidence>
<keyword evidence="6 15" id="KW-0732">Signal</keyword>
<evidence type="ECO:0000256" key="10">
    <source>
        <dbReference type="ARBA" id="ARBA00023136"/>
    </source>
</evidence>
<evidence type="ECO:0000259" key="17">
    <source>
        <dbReference type="Pfam" id="PF07715"/>
    </source>
</evidence>
<keyword evidence="18" id="KW-0675">Receptor</keyword>
<accession>A0A9X3Z8N6</accession>
<evidence type="ECO:0000256" key="8">
    <source>
        <dbReference type="ARBA" id="ARBA00023065"/>
    </source>
</evidence>
<dbReference type="PROSITE" id="PS52016">
    <property type="entry name" value="TONB_DEPENDENT_REC_3"/>
    <property type="match status" value="1"/>
</dbReference>
<dbReference type="PROSITE" id="PS01156">
    <property type="entry name" value="TONB_DEPENDENT_REC_2"/>
    <property type="match status" value="1"/>
</dbReference>
<feature type="domain" description="TonB-dependent receptor-like beta-barrel" evidence="16">
    <location>
        <begin position="250"/>
        <end position="726"/>
    </location>
</feature>
<dbReference type="InterPro" id="IPR012910">
    <property type="entry name" value="Plug_dom"/>
</dbReference>
<proteinExistence type="inferred from homology"/>
<dbReference type="InterPro" id="IPR039426">
    <property type="entry name" value="TonB-dep_rcpt-like"/>
</dbReference>
<evidence type="ECO:0000256" key="12">
    <source>
        <dbReference type="PROSITE-ProRule" id="PRU01360"/>
    </source>
</evidence>
<keyword evidence="5 12" id="KW-0812">Transmembrane</keyword>
<dbReference type="EMBL" id="JANWOI010000005">
    <property type="protein sequence ID" value="MDA5195049.1"/>
    <property type="molecule type" value="Genomic_DNA"/>
</dbReference>
<keyword evidence="11 12" id="KW-0998">Cell outer membrane</keyword>
<comment type="similarity">
    <text evidence="12 14">Belongs to the TonB-dependent receptor family.</text>
</comment>
<evidence type="ECO:0000256" key="2">
    <source>
        <dbReference type="ARBA" id="ARBA00022448"/>
    </source>
</evidence>
<dbReference type="PANTHER" id="PTHR32552">
    <property type="entry name" value="FERRICHROME IRON RECEPTOR-RELATED"/>
    <property type="match status" value="1"/>
</dbReference>
<evidence type="ECO:0000256" key="3">
    <source>
        <dbReference type="ARBA" id="ARBA00022452"/>
    </source>
</evidence>
<dbReference type="CDD" id="cd01347">
    <property type="entry name" value="ligand_gated_channel"/>
    <property type="match status" value="1"/>
</dbReference>
<evidence type="ECO:0000256" key="13">
    <source>
        <dbReference type="PROSITE-ProRule" id="PRU10144"/>
    </source>
</evidence>
<evidence type="ECO:0000256" key="5">
    <source>
        <dbReference type="ARBA" id="ARBA00022692"/>
    </source>
</evidence>
<dbReference type="SUPFAM" id="SSF56935">
    <property type="entry name" value="Porins"/>
    <property type="match status" value="1"/>
</dbReference>
<reference evidence="18" key="2">
    <citation type="journal article" date="2023" name="Syst. Appl. Microbiol.">
        <title>Govania unica gen. nov., sp. nov., a rare biosphere bacterium that represents a novel family in the class Alphaproteobacteria.</title>
        <authorList>
            <person name="Vandamme P."/>
            <person name="Peeters C."/>
            <person name="Hettiarachchi A."/>
            <person name="Cnockaert M."/>
            <person name="Carlier A."/>
        </authorList>
    </citation>
    <scope>NUCLEOTIDE SEQUENCE</scope>
    <source>
        <strain evidence="18">LMG 31809</strain>
    </source>
</reference>
<dbReference type="InterPro" id="IPR010917">
    <property type="entry name" value="TonB_rcpt_CS"/>
</dbReference>
<feature type="domain" description="TonB-dependent receptor plug" evidence="17">
    <location>
        <begin position="55"/>
        <end position="163"/>
    </location>
</feature>
<keyword evidence="19" id="KW-1185">Reference proteome</keyword>
<evidence type="ECO:0000256" key="6">
    <source>
        <dbReference type="ARBA" id="ARBA00022729"/>
    </source>
</evidence>
<dbReference type="GO" id="GO:0006826">
    <property type="term" value="P:iron ion transport"/>
    <property type="evidence" value="ECO:0007669"/>
    <property type="project" value="UniProtKB-KW"/>
</dbReference>
<keyword evidence="3 12" id="KW-1134">Transmembrane beta strand</keyword>
<keyword evidence="8" id="KW-0406">Ion transport</keyword>
<sequence length="762" mass="83568">MLHQIKPDFRTLLLATSALAFGVSAGGAQAQHAQPANIGGIEEIIVTAQKRAERLQDVPVSVSAMSGDMLEKQRINNADDIVSFVPNLQVTSTVGQGTPIFALRGISMSDYSLNQAGPVATYYDEVYKGNFAILGVAMFDLERVEVLRGPQGTLYGKNTTGGAVNLIARKPGFETEGYLTAGYGNYNRYESTGAVQTGLGDKVAVRMAYSFAHANGWFENLLPGKPNLDAVKEYGLRGSVLLQPSDKFDLTIRASTSLQNPYNYGILAQPGPDGIGAGVYAMFGGHDYFRTGLTDRQLEADYTPRRHNRTYALAATANWHVADGLTVTSVSSWDKGNLFMAEDTDGSPLKVLEIPYYARTRQIAQDLRLTSDFSGRFNFILGGYYNREKVFNSTNFMIYQDVDINGDGVLNYMDCADGLEIGIPACQVKNSFDQTKTSYAVYSDLTFNITDSLTLRGGLRFTHDKGVLANFISQAIGVDNVIVANLIPGSLTDLFATTGEQYKKSNLSGKIGLDYKFANGNMIYASLSRGYRGNSFNAQAFFDPSELSVAKPETLDAVEAGFKTQLLDRRLQLNGAVFWYGYKNQQFIDVDPVTTAQRLVNLDKSRIIGGELELQARPIDTVTISGGVGILNSSIRKGVLQEEDLKGNKLANAPTLSLNGSVDWMAVEAEWGSVNLHADGNYSSSQYFEVFNKDRIKQKAYALFNARASFRTADDKWGLSAWVKNITDKFYYTSRIDVSGFGFDYNHLGNPRTYGLTADVKF</sequence>
<keyword evidence="4" id="KW-0410">Iron transport</keyword>
<dbReference type="InterPro" id="IPR000531">
    <property type="entry name" value="Beta-barrel_TonB"/>
</dbReference>
<evidence type="ECO:0000256" key="11">
    <source>
        <dbReference type="ARBA" id="ARBA00023237"/>
    </source>
</evidence>
<dbReference type="GO" id="GO:0009279">
    <property type="term" value="C:cell outer membrane"/>
    <property type="evidence" value="ECO:0007669"/>
    <property type="project" value="UniProtKB-SubCell"/>
</dbReference>
<dbReference type="InterPro" id="IPR036942">
    <property type="entry name" value="Beta-barrel_TonB_sf"/>
</dbReference>
<evidence type="ECO:0000259" key="16">
    <source>
        <dbReference type="Pfam" id="PF00593"/>
    </source>
</evidence>
<keyword evidence="9 14" id="KW-0798">TonB box</keyword>
<name>A0A9X3Z8N6_9PROT</name>
<evidence type="ECO:0000313" key="19">
    <source>
        <dbReference type="Proteomes" id="UP001141619"/>
    </source>
</evidence>
<evidence type="ECO:0000256" key="4">
    <source>
        <dbReference type="ARBA" id="ARBA00022496"/>
    </source>
</evidence>
<keyword evidence="7" id="KW-0408">Iron</keyword>
<evidence type="ECO:0000313" key="18">
    <source>
        <dbReference type="EMBL" id="MDA5195049.1"/>
    </source>
</evidence>
<dbReference type="Pfam" id="PF07715">
    <property type="entry name" value="Plug"/>
    <property type="match status" value="1"/>
</dbReference>
<comment type="subcellular location">
    <subcellularLocation>
        <location evidence="1 12">Cell outer membrane</location>
        <topology evidence="1 12">Multi-pass membrane protein</topology>
    </subcellularLocation>
</comment>
<keyword evidence="10 12" id="KW-0472">Membrane</keyword>
<keyword evidence="2 12" id="KW-0813">Transport</keyword>
<dbReference type="Proteomes" id="UP001141619">
    <property type="component" value="Unassembled WGS sequence"/>
</dbReference>
<dbReference type="Pfam" id="PF00593">
    <property type="entry name" value="TonB_dep_Rec_b-barrel"/>
    <property type="match status" value="1"/>
</dbReference>
<evidence type="ECO:0000256" key="9">
    <source>
        <dbReference type="ARBA" id="ARBA00023077"/>
    </source>
</evidence>
<organism evidence="18 19">
    <name type="scientific">Govanella unica</name>
    <dbReference type="NCBI Taxonomy" id="2975056"/>
    <lineage>
        <taxon>Bacteria</taxon>
        <taxon>Pseudomonadati</taxon>
        <taxon>Pseudomonadota</taxon>
        <taxon>Alphaproteobacteria</taxon>
        <taxon>Emcibacterales</taxon>
        <taxon>Govanellaceae</taxon>
        <taxon>Govanella</taxon>
    </lineage>
</organism>
<feature type="chain" id="PRO_5040744675" evidence="15">
    <location>
        <begin position="31"/>
        <end position="762"/>
    </location>
</feature>
<dbReference type="RefSeq" id="WP_274944760.1">
    <property type="nucleotide sequence ID" value="NZ_JANWOI010000005.1"/>
</dbReference>